<name>A0A1J9S8D4_9PEZI</name>
<dbReference type="AlphaFoldDB" id="A0A1J9S8D4"/>
<accession>A0A1J9S8D4</accession>
<protein>
    <submittedName>
        <fullName evidence="1">Uncharacterized protein</fullName>
    </submittedName>
</protein>
<evidence type="ECO:0000313" key="1">
    <source>
        <dbReference type="EMBL" id="OJD36767.1"/>
    </source>
</evidence>
<dbReference type="EMBL" id="MNUE01000009">
    <property type="protein sequence ID" value="OJD36767.1"/>
    <property type="molecule type" value="Genomic_DNA"/>
</dbReference>
<dbReference type="Proteomes" id="UP000183809">
    <property type="component" value="Unassembled WGS sequence"/>
</dbReference>
<reference evidence="1 2" key="1">
    <citation type="submission" date="2016-10" db="EMBL/GenBank/DDBJ databases">
        <title>Proteomics and genomics reveal pathogen-plant mechanisms compatible with a hemibiotrophic lifestyle of Diplodia corticola.</title>
        <authorList>
            <person name="Fernandes I."/>
            <person name="De Jonge R."/>
            <person name="Van De Peer Y."/>
            <person name="Devreese B."/>
            <person name="Alves A."/>
            <person name="Esteves A.C."/>
        </authorList>
    </citation>
    <scope>NUCLEOTIDE SEQUENCE [LARGE SCALE GENOMIC DNA]</scope>
    <source>
        <strain evidence="1 2">CBS 112549</strain>
    </source>
</reference>
<evidence type="ECO:0000313" key="2">
    <source>
        <dbReference type="Proteomes" id="UP000183809"/>
    </source>
</evidence>
<dbReference type="GeneID" id="31020056"/>
<gene>
    <name evidence="1" type="ORF">BKCO1_900015</name>
</gene>
<keyword evidence="2" id="KW-1185">Reference proteome</keyword>
<comment type="caution">
    <text evidence="1">The sequence shown here is derived from an EMBL/GenBank/DDBJ whole genome shotgun (WGS) entry which is preliminary data.</text>
</comment>
<organism evidence="1 2">
    <name type="scientific">Diplodia corticola</name>
    <dbReference type="NCBI Taxonomy" id="236234"/>
    <lineage>
        <taxon>Eukaryota</taxon>
        <taxon>Fungi</taxon>
        <taxon>Dikarya</taxon>
        <taxon>Ascomycota</taxon>
        <taxon>Pezizomycotina</taxon>
        <taxon>Dothideomycetes</taxon>
        <taxon>Dothideomycetes incertae sedis</taxon>
        <taxon>Botryosphaeriales</taxon>
        <taxon>Botryosphaeriaceae</taxon>
        <taxon>Diplodia</taxon>
    </lineage>
</organism>
<dbReference type="RefSeq" id="XP_020133027.1">
    <property type="nucleotide sequence ID" value="XM_020279793.1"/>
</dbReference>
<sequence>MLDDEEALVLLIDGTAPQNMLLETLDRELLSDGTAPQNMLLEVSDRRFPLESPVARPDEERLDEAVPGTRFDTGALTTFMLLEASPLAETLLEDDPRKTFDETLMPEVELLVEDNNKLDGTLLKALLLTEAD</sequence>
<proteinExistence type="predicted"/>